<gene>
    <name evidence="1" type="ORF">QRX50_24980</name>
</gene>
<sequence length="46" mass="4640">MITDTATSLTTRAGLDEDVEPLDLLVLVTGIALPGAENPAPNGCCA</sequence>
<keyword evidence="2" id="KW-1185">Reference proteome</keyword>
<proteinExistence type="predicted"/>
<dbReference type="EMBL" id="CP127294">
    <property type="protein sequence ID" value="WIX74835.1"/>
    <property type="molecule type" value="Genomic_DNA"/>
</dbReference>
<organism evidence="1 2">
    <name type="scientific">Amycolatopsis carbonis</name>
    <dbReference type="NCBI Taxonomy" id="715471"/>
    <lineage>
        <taxon>Bacteria</taxon>
        <taxon>Bacillati</taxon>
        <taxon>Actinomycetota</taxon>
        <taxon>Actinomycetes</taxon>
        <taxon>Pseudonocardiales</taxon>
        <taxon>Pseudonocardiaceae</taxon>
        <taxon>Amycolatopsis</taxon>
    </lineage>
</organism>
<accession>A0A9Y2I954</accession>
<evidence type="ECO:0000313" key="2">
    <source>
        <dbReference type="Proteomes" id="UP001236014"/>
    </source>
</evidence>
<evidence type="ECO:0000313" key="1">
    <source>
        <dbReference type="EMBL" id="WIX74835.1"/>
    </source>
</evidence>
<name>A0A9Y2I954_9PSEU</name>
<dbReference type="RefSeq" id="WP_285965612.1">
    <property type="nucleotide sequence ID" value="NZ_CP127294.1"/>
</dbReference>
<reference evidence="1 2" key="1">
    <citation type="submission" date="2023-06" db="EMBL/GenBank/DDBJ databases">
        <authorList>
            <person name="Oyuntsetseg B."/>
            <person name="Kim S.B."/>
        </authorList>
    </citation>
    <scope>NUCLEOTIDE SEQUENCE [LARGE SCALE GENOMIC DNA]</scope>
    <source>
        <strain evidence="1 2">2-15</strain>
    </source>
</reference>
<dbReference type="AlphaFoldDB" id="A0A9Y2I954"/>
<dbReference type="Proteomes" id="UP001236014">
    <property type="component" value="Chromosome"/>
</dbReference>
<dbReference type="KEGG" id="acab:QRX50_24980"/>
<protein>
    <submittedName>
        <fullName evidence="1">Uncharacterized protein</fullName>
    </submittedName>
</protein>